<gene>
    <name evidence="2" type="ORF">ALP24_04785</name>
</gene>
<feature type="region of interest" description="Disordered" evidence="1">
    <location>
        <begin position="38"/>
        <end position="62"/>
    </location>
</feature>
<dbReference type="Proteomes" id="UP000274315">
    <property type="component" value="Unassembled WGS sequence"/>
</dbReference>
<proteinExistence type="predicted"/>
<dbReference type="AlphaFoldDB" id="A0A3M5WBR5"/>
<evidence type="ECO:0000256" key="1">
    <source>
        <dbReference type="SAM" id="MobiDB-lite"/>
    </source>
</evidence>
<accession>A0A3M5WBR5</accession>
<protein>
    <submittedName>
        <fullName evidence="2">Glycosyl transferase, group 1 protein</fullName>
    </submittedName>
</protein>
<evidence type="ECO:0000313" key="3">
    <source>
        <dbReference type="Proteomes" id="UP000274315"/>
    </source>
</evidence>
<sequence>RANAERFSVARFEQEIKAFVEDRLALSSRVHLARLPQSQCAAQTSPGPGSELPGRVVSLKTV</sequence>
<comment type="caution">
    <text evidence="2">The sequence shown here is derived from an EMBL/GenBank/DDBJ whole genome shotgun (WGS) entry which is preliminary data.</text>
</comment>
<name>A0A3M5WBR5_PSEAP</name>
<reference evidence="2 3" key="1">
    <citation type="submission" date="2018-08" db="EMBL/GenBank/DDBJ databases">
        <title>Recombination of ecologically and evolutionarily significant loci maintains genetic cohesion in the Pseudomonas syringae species complex.</title>
        <authorList>
            <person name="Dillon M."/>
            <person name="Thakur S."/>
            <person name="Almeida R.N.D."/>
            <person name="Weir B.S."/>
            <person name="Guttman D.S."/>
        </authorList>
    </citation>
    <scope>NUCLEOTIDE SEQUENCE [LARGE SCALE GENOMIC DNA]</scope>
    <source>
        <strain evidence="2 3">ICMP 11935</strain>
    </source>
</reference>
<organism evidence="2 3">
    <name type="scientific">Pseudomonas syringae pv. aptata</name>
    <dbReference type="NCBI Taxonomy" id="83167"/>
    <lineage>
        <taxon>Bacteria</taxon>
        <taxon>Pseudomonadati</taxon>
        <taxon>Pseudomonadota</taxon>
        <taxon>Gammaproteobacteria</taxon>
        <taxon>Pseudomonadales</taxon>
        <taxon>Pseudomonadaceae</taxon>
        <taxon>Pseudomonas</taxon>
        <taxon>Pseudomonas syringae</taxon>
    </lineage>
</organism>
<dbReference type="GO" id="GO:0016740">
    <property type="term" value="F:transferase activity"/>
    <property type="evidence" value="ECO:0007669"/>
    <property type="project" value="UniProtKB-KW"/>
</dbReference>
<keyword evidence="2" id="KW-0808">Transferase</keyword>
<feature type="non-terminal residue" evidence="2">
    <location>
        <position position="1"/>
    </location>
</feature>
<evidence type="ECO:0000313" key="2">
    <source>
        <dbReference type="EMBL" id="RMU67027.1"/>
    </source>
</evidence>
<feature type="compositionally biased region" description="Polar residues" evidence="1">
    <location>
        <begin position="38"/>
        <end position="47"/>
    </location>
</feature>
<dbReference type="EMBL" id="RBUF01000793">
    <property type="protein sequence ID" value="RMU67027.1"/>
    <property type="molecule type" value="Genomic_DNA"/>
</dbReference>